<proteinExistence type="predicted"/>
<protein>
    <submittedName>
        <fullName evidence="2">Uncharacterized protein</fullName>
    </submittedName>
</protein>
<organism evidence="2 3">
    <name type="scientific">Deinococcus ruber</name>
    <dbReference type="NCBI Taxonomy" id="1848197"/>
    <lineage>
        <taxon>Bacteria</taxon>
        <taxon>Thermotogati</taxon>
        <taxon>Deinococcota</taxon>
        <taxon>Deinococci</taxon>
        <taxon>Deinococcales</taxon>
        <taxon>Deinococcaceae</taxon>
        <taxon>Deinococcus</taxon>
    </lineage>
</organism>
<keyword evidence="3" id="KW-1185">Reference proteome</keyword>
<reference evidence="2" key="1">
    <citation type="journal article" date="2014" name="Int. J. Syst. Evol. Microbiol.">
        <title>Complete genome sequence of Corynebacterium casei LMG S-19264T (=DSM 44701T), isolated from a smear-ripened cheese.</title>
        <authorList>
            <consortium name="US DOE Joint Genome Institute (JGI-PGF)"/>
            <person name="Walter F."/>
            <person name="Albersmeier A."/>
            <person name="Kalinowski J."/>
            <person name="Ruckert C."/>
        </authorList>
    </citation>
    <scope>NUCLEOTIDE SEQUENCE</scope>
    <source>
        <strain evidence="2">JCM 31311</strain>
    </source>
</reference>
<reference evidence="2" key="2">
    <citation type="submission" date="2020-09" db="EMBL/GenBank/DDBJ databases">
        <authorList>
            <person name="Sun Q."/>
            <person name="Ohkuma M."/>
        </authorList>
    </citation>
    <scope>NUCLEOTIDE SEQUENCE</scope>
    <source>
        <strain evidence="2">JCM 31311</strain>
    </source>
</reference>
<evidence type="ECO:0000313" key="3">
    <source>
        <dbReference type="Proteomes" id="UP000603865"/>
    </source>
</evidence>
<evidence type="ECO:0000256" key="1">
    <source>
        <dbReference type="SAM" id="MobiDB-lite"/>
    </source>
</evidence>
<dbReference type="EMBL" id="BMQL01000018">
    <property type="protein sequence ID" value="GGR15364.1"/>
    <property type="molecule type" value="Genomic_DNA"/>
</dbReference>
<dbReference type="AlphaFoldDB" id="A0A918CBW8"/>
<dbReference type="RefSeq" id="WP_189091345.1">
    <property type="nucleotide sequence ID" value="NZ_BMQL01000018.1"/>
</dbReference>
<dbReference type="Proteomes" id="UP000603865">
    <property type="component" value="Unassembled WGS sequence"/>
</dbReference>
<gene>
    <name evidence="2" type="ORF">GCM10008957_30130</name>
</gene>
<feature type="region of interest" description="Disordered" evidence="1">
    <location>
        <begin position="97"/>
        <end position="147"/>
    </location>
</feature>
<accession>A0A918CBW8</accession>
<sequence>MSILTLDHKQTLDPVLHPLFLRLVEQQLSTGTLRGLPVLSDGQQMEYVLFDEDATHSWLTSTSEQLKGLLSKSAEAISIDPRLLDAPLMEAIWKIRQGSRAGTPKAKPAKDKASPVKASAVKEPGSPPVQPDAAAAPSGGQASDAAD</sequence>
<comment type="caution">
    <text evidence="2">The sequence shown here is derived from an EMBL/GenBank/DDBJ whole genome shotgun (WGS) entry which is preliminary data.</text>
</comment>
<evidence type="ECO:0000313" key="2">
    <source>
        <dbReference type="EMBL" id="GGR15364.1"/>
    </source>
</evidence>
<name>A0A918CBW8_9DEIO</name>